<accession>A0ABS7A3N3</accession>
<feature type="domain" description="p-hydroxybenzoic acid efflux pump subunit AaeA-like beta-barrel" evidence="4">
    <location>
        <begin position="299"/>
        <end position="385"/>
    </location>
</feature>
<evidence type="ECO:0000256" key="2">
    <source>
        <dbReference type="SAM" id="MobiDB-lite"/>
    </source>
</evidence>
<name>A0ABS7A3N3_9PROT</name>
<organism evidence="5 6">
    <name type="scientific">Roseomonas alba</name>
    <dbReference type="NCBI Taxonomy" id="2846776"/>
    <lineage>
        <taxon>Bacteria</taxon>
        <taxon>Pseudomonadati</taxon>
        <taxon>Pseudomonadota</taxon>
        <taxon>Alphaproteobacteria</taxon>
        <taxon>Acetobacterales</taxon>
        <taxon>Roseomonadaceae</taxon>
        <taxon>Roseomonas</taxon>
    </lineage>
</organism>
<evidence type="ECO:0000313" key="5">
    <source>
        <dbReference type="EMBL" id="MBW6396899.1"/>
    </source>
</evidence>
<dbReference type="Gene3D" id="1.10.287.470">
    <property type="entry name" value="Helix hairpin bin"/>
    <property type="match status" value="2"/>
</dbReference>
<dbReference type="InterPro" id="IPR050739">
    <property type="entry name" value="MFP"/>
</dbReference>
<dbReference type="InterPro" id="IPR058634">
    <property type="entry name" value="AaeA-lik-b-barrel"/>
</dbReference>
<feature type="compositionally biased region" description="Polar residues" evidence="2">
    <location>
        <begin position="1"/>
        <end position="11"/>
    </location>
</feature>
<dbReference type="EMBL" id="JAHYBZ010000001">
    <property type="protein sequence ID" value="MBW6396899.1"/>
    <property type="molecule type" value="Genomic_DNA"/>
</dbReference>
<keyword evidence="1" id="KW-0175">Coiled coil</keyword>
<dbReference type="Gene3D" id="2.40.50.100">
    <property type="match status" value="1"/>
</dbReference>
<evidence type="ECO:0000256" key="1">
    <source>
        <dbReference type="SAM" id="Coils"/>
    </source>
</evidence>
<reference evidence="5 6" key="1">
    <citation type="submission" date="2021-07" db="EMBL/GenBank/DDBJ databases">
        <authorList>
            <person name="So Y."/>
        </authorList>
    </citation>
    <scope>NUCLEOTIDE SEQUENCE [LARGE SCALE GENOMIC DNA]</scope>
    <source>
        <strain evidence="5 6">HJA6</strain>
    </source>
</reference>
<dbReference type="Pfam" id="PF25917">
    <property type="entry name" value="BSH_RND"/>
    <property type="match status" value="1"/>
</dbReference>
<dbReference type="PANTHER" id="PTHR30386:SF24">
    <property type="entry name" value="MULTIDRUG RESISTANCE EFFLUX PUMP"/>
    <property type="match status" value="1"/>
</dbReference>
<sequence length="405" mass="42777">MEQESTETAAQVTRLRPAPPAGEGDGTAPRMKGPSPEDAAPLAGAGQGGAQPGFFRRHARSAAVASVLLPVLFAGGYLYWEHSNHFETTDDAFIAARQIAIAPRVSGDIVAVPVTDNQHVTTGDVIVRIDDRDFRAALLQADAQVAAAQASIAAIDAQLAVQQSQIAQNQAQVDQAHAALTFAQEQAVRYADLARRGYGPEQTAEQTSSQLSQQQAALRTAEAALDAARRQVQALTAQRAGATASLQQATAQQTQARLNLSYTTITAAEPGRVVALTAGVGEYVAAGTSLTMFVPDEIWVTANFKETQLDRMRPGQAAALEVDAYPGRDLQGHVDSVQPGSGTAFSLLPAQNATGNYVKITQRVPVKIGIDNAPTDVALGPGMSVVPTVRVDPTPSLYERLRQWL</sequence>
<protein>
    <submittedName>
        <fullName evidence="5">HlyD family secretion protein</fullName>
    </submittedName>
</protein>
<comment type="caution">
    <text evidence="5">The sequence shown here is derived from an EMBL/GenBank/DDBJ whole genome shotgun (WGS) entry which is preliminary data.</text>
</comment>
<feature type="coiled-coil region" evidence="1">
    <location>
        <begin position="204"/>
        <end position="252"/>
    </location>
</feature>
<dbReference type="InterPro" id="IPR058625">
    <property type="entry name" value="MdtA-like_BSH"/>
</dbReference>
<dbReference type="RefSeq" id="WP_219761493.1">
    <property type="nucleotide sequence ID" value="NZ_JAHYBZ010000001.1"/>
</dbReference>
<feature type="region of interest" description="Disordered" evidence="2">
    <location>
        <begin position="1"/>
        <end position="48"/>
    </location>
</feature>
<dbReference type="SUPFAM" id="SSF111369">
    <property type="entry name" value="HlyD-like secretion proteins"/>
    <property type="match status" value="2"/>
</dbReference>
<feature type="domain" description="Multidrug resistance protein MdtA-like barrel-sandwich hybrid" evidence="3">
    <location>
        <begin position="97"/>
        <end position="293"/>
    </location>
</feature>
<proteinExistence type="predicted"/>
<keyword evidence="6" id="KW-1185">Reference proteome</keyword>
<dbReference type="PANTHER" id="PTHR30386">
    <property type="entry name" value="MEMBRANE FUSION SUBUNIT OF EMRAB-TOLC MULTIDRUG EFFLUX PUMP"/>
    <property type="match status" value="1"/>
</dbReference>
<evidence type="ECO:0000313" key="6">
    <source>
        <dbReference type="Proteomes" id="UP001196565"/>
    </source>
</evidence>
<dbReference type="Pfam" id="PF25963">
    <property type="entry name" value="Beta-barrel_AAEA"/>
    <property type="match status" value="1"/>
</dbReference>
<evidence type="ECO:0000259" key="4">
    <source>
        <dbReference type="Pfam" id="PF25963"/>
    </source>
</evidence>
<dbReference type="Gene3D" id="2.40.30.170">
    <property type="match status" value="1"/>
</dbReference>
<gene>
    <name evidence="5" type="ORF">KPL78_03520</name>
</gene>
<dbReference type="Proteomes" id="UP001196565">
    <property type="component" value="Unassembled WGS sequence"/>
</dbReference>
<evidence type="ECO:0000259" key="3">
    <source>
        <dbReference type="Pfam" id="PF25917"/>
    </source>
</evidence>